<keyword evidence="2" id="KW-1185">Reference proteome</keyword>
<sequence length="59" mass="6881">HRIFGMVKRGGMVVMVNWCGGQCIHLYRWSTSLEFQSRGSAKILFGWPRDRTKAFTRGY</sequence>
<feature type="non-terminal residue" evidence="1">
    <location>
        <position position="1"/>
    </location>
</feature>
<accession>A0AAE1CJL3</accession>
<protein>
    <submittedName>
        <fullName evidence="1">Uncharacterized protein</fullName>
    </submittedName>
</protein>
<name>A0AAE1CJL3_9GAST</name>
<comment type="caution">
    <text evidence="1">The sequence shown here is derived from an EMBL/GenBank/DDBJ whole genome shotgun (WGS) entry which is preliminary data.</text>
</comment>
<proteinExistence type="predicted"/>
<evidence type="ECO:0000313" key="1">
    <source>
        <dbReference type="EMBL" id="KAK3699641.1"/>
    </source>
</evidence>
<organism evidence="1 2">
    <name type="scientific">Elysia crispata</name>
    <name type="common">lettuce slug</name>
    <dbReference type="NCBI Taxonomy" id="231223"/>
    <lineage>
        <taxon>Eukaryota</taxon>
        <taxon>Metazoa</taxon>
        <taxon>Spiralia</taxon>
        <taxon>Lophotrochozoa</taxon>
        <taxon>Mollusca</taxon>
        <taxon>Gastropoda</taxon>
        <taxon>Heterobranchia</taxon>
        <taxon>Euthyneura</taxon>
        <taxon>Panpulmonata</taxon>
        <taxon>Sacoglossa</taxon>
        <taxon>Placobranchoidea</taxon>
        <taxon>Plakobranchidae</taxon>
        <taxon>Elysia</taxon>
    </lineage>
</organism>
<reference evidence="1" key="1">
    <citation type="journal article" date="2023" name="G3 (Bethesda)">
        <title>A reference genome for the long-term kleptoplast-retaining sea slug Elysia crispata morphotype clarki.</title>
        <authorList>
            <person name="Eastman K.E."/>
            <person name="Pendleton A.L."/>
            <person name="Shaikh M.A."/>
            <person name="Suttiyut T."/>
            <person name="Ogas R."/>
            <person name="Tomko P."/>
            <person name="Gavelis G."/>
            <person name="Widhalm J.R."/>
            <person name="Wisecaver J.H."/>
        </authorList>
    </citation>
    <scope>NUCLEOTIDE SEQUENCE</scope>
    <source>
        <strain evidence="1">ECLA1</strain>
    </source>
</reference>
<evidence type="ECO:0000313" key="2">
    <source>
        <dbReference type="Proteomes" id="UP001283361"/>
    </source>
</evidence>
<dbReference type="EMBL" id="JAWDGP010007939">
    <property type="protein sequence ID" value="KAK3699641.1"/>
    <property type="molecule type" value="Genomic_DNA"/>
</dbReference>
<dbReference type="Proteomes" id="UP001283361">
    <property type="component" value="Unassembled WGS sequence"/>
</dbReference>
<gene>
    <name evidence="1" type="ORF">RRG08_062433</name>
</gene>
<dbReference type="AlphaFoldDB" id="A0AAE1CJL3"/>